<comment type="caution">
    <text evidence="1">The sequence shown here is derived from an EMBL/GenBank/DDBJ whole genome shotgun (WGS) entry which is preliminary data.</text>
</comment>
<accession>A0A0F9RVY9</accession>
<sequence length="74" mass="9063">MKLERLYKKLGKKFNRYFNWACHFNGEIQRFTWDPYLGLKNKNRQEIIVKLISNKEDLKTFINTLKNKLINIEN</sequence>
<organism evidence="1">
    <name type="scientific">marine sediment metagenome</name>
    <dbReference type="NCBI Taxonomy" id="412755"/>
    <lineage>
        <taxon>unclassified sequences</taxon>
        <taxon>metagenomes</taxon>
        <taxon>ecological metagenomes</taxon>
    </lineage>
</organism>
<gene>
    <name evidence="1" type="ORF">LCGC14_0546540</name>
</gene>
<proteinExistence type="predicted"/>
<dbReference type="EMBL" id="LAZR01000743">
    <property type="protein sequence ID" value="KKN58979.1"/>
    <property type="molecule type" value="Genomic_DNA"/>
</dbReference>
<reference evidence="1" key="1">
    <citation type="journal article" date="2015" name="Nature">
        <title>Complex archaea that bridge the gap between prokaryotes and eukaryotes.</title>
        <authorList>
            <person name="Spang A."/>
            <person name="Saw J.H."/>
            <person name="Jorgensen S.L."/>
            <person name="Zaremba-Niedzwiedzka K."/>
            <person name="Martijn J."/>
            <person name="Lind A.E."/>
            <person name="van Eijk R."/>
            <person name="Schleper C."/>
            <person name="Guy L."/>
            <person name="Ettema T.J."/>
        </authorList>
    </citation>
    <scope>NUCLEOTIDE SEQUENCE</scope>
</reference>
<evidence type="ECO:0000313" key="1">
    <source>
        <dbReference type="EMBL" id="KKN58979.1"/>
    </source>
</evidence>
<name>A0A0F9RVY9_9ZZZZ</name>
<protein>
    <submittedName>
        <fullName evidence="1">Uncharacterized protein</fullName>
    </submittedName>
</protein>
<dbReference type="AlphaFoldDB" id="A0A0F9RVY9"/>